<protein>
    <submittedName>
        <fullName evidence="1">Uncharacterized protein</fullName>
    </submittedName>
</protein>
<gene>
    <name evidence="1" type="ORF">A3D56_01945</name>
</gene>
<dbReference type="Pfam" id="PF09876">
    <property type="entry name" value="DUF2103"/>
    <property type="match status" value="1"/>
</dbReference>
<name>A0A1G2MTL1_9BACT</name>
<dbReference type="AlphaFoldDB" id="A0A1G2MTL1"/>
<comment type="caution">
    <text evidence="1">The sequence shown here is derived from an EMBL/GenBank/DDBJ whole genome shotgun (WGS) entry which is preliminary data.</text>
</comment>
<dbReference type="EMBL" id="MHRP01000020">
    <property type="protein sequence ID" value="OHA27197.1"/>
    <property type="molecule type" value="Genomic_DNA"/>
</dbReference>
<organism evidence="1 2">
    <name type="scientific">Candidatus Taylorbacteria bacterium RIFCSPHIGHO2_02_FULL_45_35</name>
    <dbReference type="NCBI Taxonomy" id="1802311"/>
    <lineage>
        <taxon>Bacteria</taxon>
        <taxon>Candidatus Tayloriibacteriota</taxon>
    </lineage>
</organism>
<sequence length="97" mass="10740">MPKKASGCACSGGRHTTVCEVGERFLKVVNGITEIKKVVPSIITNGYKGRARVMLQPILSGFRVIVKGCGKIQEFFIYVHTELREVVQKKIYAAWVA</sequence>
<evidence type="ECO:0000313" key="2">
    <source>
        <dbReference type="Proteomes" id="UP000177943"/>
    </source>
</evidence>
<reference evidence="1 2" key="1">
    <citation type="journal article" date="2016" name="Nat. Commun.">
        <title>Thousands of microbial genomes shed light on interconnected biogeochemical processes in an aquifer system.</title>
        <authorList>
            <person name="Anantharaman K."/>
            <person name="Brown C.T."/>
            <person name="Hug L.A."/>
            <person name="Sharon I."/>
            <person name="Castelle C.J."/>
            <person name="Probst A.J."/>
            <person name="Thomas B.C."/>
            <person name="Singh A."/>
            <person name="Wilkins M.J."/>
            <person name="Karaoz U."/>
            <person name="Brodie E.L."/>
            <person name="Williams K.H."/>
            <person name="Hubbard S.S."/>
            <person name="Banfield J.F."/>
        </authorList>
    </citation>
    <scope>NUCLEOTIDE SEQUENCE [LARGE SCALE GENOMIC DNA]</scope>
</reference>
<dbReference type="InterPro" id="IPR018664">
    <property type="entry name" value="DUF2103_metal-binding"/>
</dbReference>
<evidence type="ECO:0000313" key="1">
    <source>
        <dbReference type="EMBL" id="OHA27197.1"/>
    </source>
</evidence>
<dbReference type="Proteomes" id="UP000177943">
    <property type="component" value="Unassembled WGS sequence"/>
</dbReference>
<accession>A0A1G2MTL1</accession>
<proteinExistence type="predicted"/>